<dbReference type="EnsemblMetazoa" id="ISCW024092-RA">
    <property type="protein sequence ID" value="ISCW024092-PA"/>
    <property type="gene ID" value="ISCW024092"/>
</dbReference>
<dbReference type="OrthoDB" id="9836210at2759"/>
<dbReference type="KEGG" id="isc:8023429"/>
<comment type="subunit">
    <text evidence="12">Interacts with ADAM10; the interaction influences ADAM10 substrate specificity, endocytosis and turnover.</text>
</comment>
<evidence type="ECO:0000256" key="8">
    <source>
        <dbReference type="ARBA" id="ARBA00023136"/>
    </source>
</evidence>
<keyword evidence="8 14" id="KW-0472">Membrane</keyword>
<dbReference type="GO" id="GO:0051604">
    <property type="term" value="P:protein maturation"/>
    <property type="evidence" value="ECO:0007669"/>
    <property type="project" value="UniProtKB-ARBA"/>
</dbReference>
<organism>
    <name type="scientific">Ixodes scapularis</name>
    <name type="common">Black-legged tick</name>
    <name type="synonym">Deer tick</name>
    <dbReference type="NCBI Taxonomy" id="6945"/>
    <lineage>
        <taxon>Eukaryota</taxon>
        <taxon>Metazoa</taxon>
        <taxon>Ecdysozoa</taxon>
        <taxon>Arthropoda</taxon>
        <taxon>Chelicerata</taxon>
        <taxon>Arachnida</taxon>
        <taxon>Acari</taxon>
        <taxon>Parasitiformes</taxon>
        <taxon>Ixodida</taxon>
        <taxon>Ixodoidea</taxon>
        <taxon>Ixodidae</taxon>
        <taxon>Ixodinae</taxon>
        <taxon>Ixodes</taxon>
    </lineage>
</organism>
<reference evidence="16" key="2">
    <citation type="submission" date="2020-05" db="UniProtKB">
        <authorList>
            <consortium name="EnsemblMetazoa"/>
        </authorList>
    </citation>
    <scope>IDENTIFICATION</scope>
    <source>
        <strain evidence="16">wikel</strain>
    </source>
</reference>
<comment type="function">
    <text evidence="11">Part of TspanC8 subgroup, composed of 6 members that interact with the transmembrane metalloprotease ADAM10. This interaction is required for ADAM10 exit from the endoplasmic reticulum and for enzymatic maturation and trafficking to the cell surface as well as substrate specificity. Different TspanC8/ADAM10 complexes have distinct substrates. Promotes ADAM10-mediated cleavage of CDH2. Negatively regulates ligand-induced Notch activity probably by regulating ADAM10 activity.</text>
</comment>
<dbReference type="Proteomes" id="UP000001555">
    <property type="component" value="Unassembled WGS sequence"/>
</dbReference>
<evidence type="ECO:0000256" key="13">
    <source>
        <dbReference type="ARBA" id="ARBA00073329"/>
    </source>
</evidence>
<gene>
    <name evidence="16" type="primary">8023429</name>
    <name evidence="15" type="ORF">IscW_ISCW024092</name>
</gene>
<dbReference type="AlphaFoldDB" id="B7P1Z5"/>
<dbReference type="EMBL" id="DS619508">
    <property type="protein sequence ID" value="EEC00617.1"/>
    <property type="molecule type" value="Genomic_DNA"/>
</dbReference>
<evidence type="ECO:0000256" key="5">
    <source>
        <dbReference type="ARBA" id="ARBA00022692"/>
    </source>
</evidence>
<evidence type="ECO:0000256" key="6">
    <source>
        <dbReference type="ARBA" id="ARBA00022753"/>
    </source>
</evidence>
<dbReference type="VEuPathDB" id="VectorBase:ISCP_017148"/>
<dbReference type="SUPFAM" id="SSF48652">
    <property type="entry name" value="Tetraspanin"/>
    <property type="match status" value="1"/>
</dbReference>
<accession>B7P1Z5</accession>
<dbReference type="InterPro" id="IPR008952">
    <property type="entry name" value="Tetraspanin_EC2_sf"/>
</dbReference>
<dbReference type="InterPro" id="IPR018499">
    <property type="entry name" value="Tetraspanin/Peripherin"/>
</dbReference>
<dbReference type="PANTHER" id="PTHR19282:SF556">
    <property type="entry name" value="TETRASPANIN"/>
    <property type="match status" value="1"/>
</dbReference>
<comment type="similarity">
    <text evidence="3">Belongs to the tetraspanin (TM4SF) family.</text>
</comment>
<evidence type="ECO:0000256" key="2">
    <source>
        <dbReference type="ARBA" id="ARBA00004651"/>
    </source>
</evidence>
<evidence type="ECO:0000256" key="14">
    <source>
        <dbReference type="SAM" id="Phobius"/>
    </source>
</evidence>
<evidence type="ECO:0000256" key="10">
    <source>
        <dbReference type="ARBA" id="ARBA00023180"/>
    </source>
</evidence>
<dbReference type="Gene3D" id="1.10.1450.10">
    <property type="entry name" value="Tetraspanin"/>
    <property type="match status" value="1"/>
</dbReference>
<feature type="transmembrane region" description="Helical" evidence="14">
    <location>
        <begin position="46"/>
        <end position="68"/>
    </location>
</feature>
<feature type="non-terminal residue" evidence="15">
    <location>
        <position position="1"/>
    </location>
</feature>
<dbReference type="VEuPathDB" id="VectorBase:ISCW024092"/>
<name>B7P1Z5_IXOSC</name>
<evidence type="ECO:0000313" key="16">
    <source>
        <dbReference type="EnsemblMetazoa" id="ISCW024092-PA"/>
    </source>
</evidence>
<evidence type="ECO:0000256" key="1">
    <source>
        <dbReference type="ARBA" id="ARBA00004414"/>
    </source>
</evidence>
<dbReference type="GO" id="GO:0019899">
    <property type="term" value="F:enzyme binding"/>
    <property type="evidence" value="ECO:0007669"/>
    <property type="project" value="UniProtKB-ARBA"/>
</dbReference>
<sequence>LFNKSFLFTFVMHFEIALILISVLALITSSAGFLGALRENVFFLRVYHVGIVIFLGSDAIVAFLVAFLPHVLRNFIKRGGYVDFITSYRESPDLQNIIDNLQETLRCCGLSRDSFRDWELNDYFRCLDANPSRERCGVPASCCRVNNTATNPPNALCGSGILLTDEQNAWENIYTRSCADAALSYFRHHMLDYILICVTLALFMVFLLVTSVILLDDIKNMRLIYSTYYGILARGQEGMKRANVSLPASPKAGTPLGEDDAVMKALRHHIGRAHSVA</sequence>
<evidence type="ECO:0000256" key="3">
    <source>
        <dbReference type="ARBA" id="ARBA00006840"/>
    </source>
</evidence>
<dbReference type="PaxDb" id="6945-B7P1Z5"/>
<feature type="non-terminal residue" evidence="15">
    <location>
        <position position="277"/>
    </location>
</feature>
<dbReference type="Pfam" id="PF00335">
    <property type="entry name" value="Tetraspanin"/>
    <property type="match status" value="1"/>
</dbReference>
<dbReference type="FunFam" id="1.10.1450.10:FF:000011">
    <property type="entry name" value="Tetraspanin"/>
    <property type="match status" value="1"/>
</dbReference>
<dbReference type="PANTHER" id="PTHR19282">
    <property type="entry name" value="TETRASPANIN"/>
    <property type="match status" value="1"/>
</dbReference>
<dbReference type="GO" id="GO:0031902">
    <property type="term" value="C:late endosome membrane"/>
    <property type="evidence" value="ECO:0007669"/>
    <property type="project" value="UniProtKB-SubCell"/>
</dbReference>
<reference evidence="15 17" key="1">
    <citation type="submission" date="2008-03" db="EMBL/GenBank/DDBJ databases">
        <title>Annotation of Ixodes scapularis.</title>
        <authorList>
            <consortium name="Ixodes scapularis Genome Project Consortium"/>
            <person name="Caler E."/>
            <person name="Hannick L.I."/>
            <person name="Bidwell S."/>
            <person name="Joardar V."/>
            <person name="Thiagarajan M."/>
            <person name="Amedeo P."/>
            <person name="Galinsky K.J."/>
            <person name="Schobel S."/>
            <person name="Inman J."/>
            <person name="Hostetler J."/>
            <person name="Miller J."/>
            <person name="Hammond M."/>
            <person name="Megy K."/>
            <person name="Lawson D."/>
            <person name="Kodira C."/>
            <person name="Sutton G."/>
            <person name="Meyer J."/>
            <person name="Hill C.A."/>
            <person name="Birren B."/>
            <person name="Nene V."/>
            <person name="Collins F."/>
            <person name="Alarcon-Chaidez F."/>
            <person name="Wikel S."/>
            <person name="Strausberg R."/>
        </authorList>
    </citation>
    <scope>NUCLEOTIDE SEQUENCE [LARGE SCALE GENOMIC DNA]</scope>
    <source>
        <strain evidence="17">Wikel</strain>
        <strain evidence="15">Wikel colony</strain>
    </source>
</reference>
<dbReference type="GO" id="GO:0005886">
    <property type="term" value="C:plasma membrane"/>
    <property type="evidence" value="ECO:0007669"/>
    <property type="project" value="UniProtKB-SubCell"/>
</dbReference>
<keyword evidence="17" id="KW-1185">Reference proteome</keyword>
<keyword evidence="6" id="KW-0967">Endosome</keyword>
<evidence type="ECO:0000256" key="4">
    <source>
        <dbReference type="ARBA" id="ARBA00022475"/>
    </source>
</evidence>
<evidence type="ECO:0000256" key="12">
    <source>
        <dbReference type="ARBA" id="ARBA00065909"/>
    </source>
</evidence>
<dbReference type="HOGENOM" id="CLU_1006735_0_0_1"/>
<evidence type="ECO:0000313" key="17">
    <source>
        <dbReference type="Proteomes" id="UP000001555"/>
    </source>
</evidence>
<keyword evidence="4" id="KW-1003">Cell membrane</keyword>
<evidence type="ECO:0000313" key="15">
    <source>
        <dbReference type="EMBL" id="EEC00617.1"/>
    </source>
</evidence>
<dbReference type="VEuPathDB" id="VectorBase:ISCI024092"/>
<feature type="transmembrane region" description="Helical" evidence="14">
    <location>
        <begin position="6"/>
        <end position="34"/>
    </location>
</feature>
<keyword evidence="9" id="KW-1015">Disulfide bond</keyword>
<evidence type="ECO:0000256" key="9">
    <source>
        <dbReference type="ARBA" id="ARBA00023157"/>
    </source>
</evidence>
<evidence type="ECO:0000256" key="7">
    <source>
        <dbReference type="ARBA" id="ARBA00022989"/>
    </source>
</evidence>
<keyword evidence="7 14" id="KW-1133">Transmembrane helix</keyword>
<feature type="transmembrane region" description="Helical" evidence="14">
    <location>
        <begin position="193"/>
        <end position="215"/>
    </location>
</feature>
<protein>
    <recommendedName>
        <fullName evidence="13">Tetraspanin-15</fullName>
    </recommendedName>
</protein>
<comment type="subcellular location">
    <subcellularLocation>
        <location evidence="2">Cell membrane</location>
        <topology evidence="2">Multi-pass membrane protein</topology>
    </subcellularLocation>
    <subcellularLocation>
        <location evidence="1">Late endosome membrane</location>
    </subcellularLocation>
</comment>
<dbReference type="EMBL" id="ABJB010469485">
    <property type="status" value="NOT_ANNOTATED_CDS"/>
    <property type="molecule type" value="Genomic_DNA"/>
</dbReference>
<keyword evidence="5 14" id="KW-0812">Transmembrane</keyword>
<evidence type="ECO:0000256" key="11">
    <source>
        <dbReference type="ARBA" id="ARBA00056423"/>
    </source>
</evidence>
<keyword evidence="10" id="KW-0325">Glycoprotein</keyword>
<proteinExistence type="inferred from homology"/>